<dbReference type="EMBL" id="JAULRT010000032">
    <property type="protein sequence ID" value="MDO3380941.1"/>
    <property type="molecule type" value="Genomic_DNA"/>
</dbReference>
<evidence type="ECO:0000313" key="3">
    <source>
        <dbReference type="EMBL" id="MDO3380941.1"/>
    </source>
</evidence>
<keyword evidence="4" id="KW-1185">Reference proteome</keyword>
<accession>A0ABT8T9Z0</accession>
<evidence type="ECO:0000259" key="2">
    <source>
        <dbReference type="Pfam" id="PF18602"/>
    </source>
</evidence>
<feature type="domain" description="Rap1a immunity protein" evidence="2">
    <location>
        <begin position="27"/>
        <end position="125"/>
    </location>
</feature>
<dbReference type="RefSeq" id="WP_302711064.1">
    <property type="nucleotide sequence ID" value="NZ_JAULRT010000032.1"/>
</dbReference>
<proteinExistence type="predicted"/>
<sequence length="127" mass="13895">MTFRSLLAYLPIAIAIIMSSEVNAGDGFELLENCQVVVEQKKGASLNEVGRLKAAKCLAYLSGFGGADALSPLSRKGRRMFCIPKEISLSEAAELTVDWMHKNENKLMYGSHEVLAMANIANFPCRL</sequence>
<evidence type="ECO:0000256" key="1">
    <source>
        <dbReference type="SAM" id="SignalP"/>
    </source>
</evidence>
<feature type="signal peptide" evidence="1">
    <location>
        <begin position="1"/>
        <end position="24"/>
    </location>
</feature>
<dbReference type="InterPro" id="IPR041238">
    <property type="entry name" value="Rap1a"/>
</dbReference>
<feature type="chain" id="PRO_5047256989" evidence="1">
    <location>
        <begin position="25"/>
        <end position="127"/>
    </location>
</feature>
<organism evidence="3 4">
    <name type="scientific">Gilvimarinus algae</name>
    <dbReference type="NCBI Taxonomy" id="3058037"/>
    <lineage>
        <taxon>Bacteria</taxon>
        <taxon>Pseudomonadati</taxon>
        <taxon>Pseudomonadota</taxon>
        <taxon>Gammaproteobacteria</taxon>
        <taxon>Cellvibrionales</taxon>
        <taxon>Cellvibrionaceae</taxon>
        <taxon>Gilvimarinus</taxon>
    </lineage>
</organism>
<evidence type="ECO:0000313" key="4">
    <source>
        <dbReference type="Proteomes" id="UP001168380"/>
    </source>
</evidence>
<dbReference type="Pfam" id="PF18602">
    <property type="entry name" value="Rap1a"/>
    <property type="match status" value="1"/>
</dbReference>
<reference evidence="3" key="1">
    <citation type="submission" date="2023-07" db="EMBL/GenBank/DDBJ databases">
        <title>Gilvimarinus algae sp. nov., isolated from the surface of Kelp.</title>
        <authorList>
            <person name="Sun Y.Y."/>
            <person name="Gong Y."/>
            <person name="Du Z.J."/>
        </authorList>
    </citation>
    <scope>NUCLEOTIDE SEQUENCE</scope>
    <source>
        <strain evidence="3">SDUM040014</strain>
    </source>
</reference>
<comment type="caution">
    <text evidence="3">The sequence shown here is derived from an EMBL/GenBank/DDBJ whole genome shotgun (WGS) entry which is preliminary data.</text>
</comment>
<keyword evidence="1" id="KW-0732">Signal</keyword>
<dbReference type="Proteomes" id="UP001168380">
    <property type="component" value="Unassembled WGS sequence"/>
</dbReference>
<gene>
    <name evidence="3" type="ORF">QWI16_02070</name>
</gene>
<protein>
    <submittedName>
        <fullName evidence="3">Rap1a/Tai family immunity protein</fullName>
    </submittedName>
</protein>
<name>A0ABT8T9Z0_9GAMM</name>